<name>A0A9D4H5J7_DREPO</name>
<sequence>MFCLSCLRKDNLEDTWLYIVLKRLDQELRGAFNGGALSTSRQRICLHGKIRRGVAFELCQPESSSVLPCRRSLWYIEITSVYR</sequence>
<protein>
    <submittedName>
        <fullName evidence="1">Uncharacterized protein</fullName>
    </submittedName>
</protein>
<dbReference type="EMBL" id="JAIWYP010000005">
    <property type="protein sequence ID" value="KAH3825722.1"/>
    <property type="molecule type" value="Genomic_DNA"/>
</dbReference>
<organism evidence="1 2">
    <name type="scientific">Dreissena polymorpha</name>
    <name type="common">Zebra mussel</name>
    <name type="synonym">Mytilus polymorpha</name>
    <dbReference type="NCBI Taxonomy" id="45954"/>
    <lineage>
        <taxon>Eukaryota</taxon>
        <taxon>Metazoa</taxon>
        <taxon>Spiralia</taxon>
        <taxon>Lophotrochozoa</taxon>
        <taxon>Mollusca</taxon>
        <taxon>Bivalvia</taxon>
        <taxon>Autobranchia</taxon>
        <taxon>Heteroconchia</taxon>
        <taxon>Euheterodonta</taxon>
        <taxon>Imparidentia</taxon>
        <taxon>Neoheterodontei</taxon>
        <taxon>Myida</taxon>
        <taxon>Dreissenoidea</taxon>
        <taxon>Dreissenidae</taxon>
        <taxon>Dreissena</taxon>
    </lineage>
</organism>
<comment type="caution">
    <text evidence="1">The sequence shown here is derived from an EMBL/GenBank/DDBJ whole genome shotgun (WGS) entry which is preliminary data.</text>
</comment>
<proteinExistence type="predicted"/>
<dbReference type="AlphaFoldDB" id="A0A9D4H5J7"/>
<gene>
    <name evidence="1" type="ORF">DPMN_127603</name>
</gene>
<reference evidence="1" key="2">
    <citation type="submission" date="2020-11" db="EMBL/GenBank/DDBJ databases">
        <authorList>
            <person name="McCartney M.A."/>
            <person name="Auch B."/>
            <person name="Kono T."/>
            <person name="Mallez S."/>
            <person name="Becker A."/>
            <person name="Gohl D.M."/>
            <person name="Silverstein K.A.T."/>
            <person name="Koren S."/>
            <person name="Bechman K.B."/>
            <person name="Herman A."/>
            <person name="Abrahante J.E."/>
            <person name="Garbe J."/>
        </authorList>
    </citation>
    <scope>NUCLEOTIDE SEQUENCE</scope>
    <source>
        <strain evidence="1">Duluth1</strain>
        <tissue evidence="1">Whole animal</tissue>
    </source>
</reference>
<keyword evidence="2" id="KW-1185">Reference proteome</keyword>
<evidence type="ECO:0000313" key="1">
    <source>
        <dbReference type="EMBL" id="KAH3825722.1"/>
    </source>
</evidence>
<evidence type="ECO:0000313" key="2">
    <source>
        <dbReference type="Proteomes" id="UP000828390"/>
    </source>
</evidence>
<accession>A0A9D4H5J7</accession>
<reference evidence="1" key="1">
    <citation type="journal article" date="2019" name="bioRxiv">
        <title>The Genome of the Zebra Mussel, Dreissena polymorpha: A Resource for Invasive Species Research.</title>
        <authorList>
            <person name="McCartney M.A."/>
            <person name="Auch B."/>
            <person name="Kono T."/>
            <person name="Mallez S."/>
            <person name="Zhang Y."/>
            <person name="Obille A."/>
            <person name="Becker A."/>
            <person name="Abrahante J.E."/>
            <person name="Garbe J."/>
            <person name="Badalamenti J.P."/>
            <person name="Herman A."/>
            <person name="Mangelson H."/>
            <person name="Liachko I."/>
            <person name="Sullivan S."/>
            <person name="Sone E.D."/>
            <person name="Koren S."/>
            <person name="Silverstein K.A.T."/>
            <person name="Beckman K.B."/>
            <person name="Gohl D.M."/>
        </authorList>
    </citation>
    <scope>NUCLEOTIDE SEQUENCE</scope>
    <source>
        <strain evidence="1">Duluth1</strain>
        <tissue evidence="1">Whole animal</tissue>
    </source>
</reference>
<dbReference type="Proteomes" id="UP000828390">
    <property type="component" value="Unassembled WGS sequence"/>
</dbReference>